<protein>
    <recommendedName>
        <fullName evidence="1">ATP-dependent DNA helicase</fullName>
        <ecNumber evidence="1">5.6.2.3</ecNumber>
    </recommendedName>
</protein>
<dbReference type="EC" id="5.6.2.3" evidence="1"/>
<keyword evidence="1" id="KW-0234">DNA repair</keyword>
<dbReference type="SUPFAM" id="SSF52540">
    <property type="entry name" value="P-loop containing nucleoside triphosphate hydrolases"/>
    <property type="match status" value="2"/>
</dbReference>
<keyword evidence="1" id="KW-0378">Hydrolase</keyword>
<gene>
    <name evidence="3" type="ORF">KUF71_019983</name>
</gene>
<dbReference type="InterPro" id="IPR010285">
    <property type="entry name" value="DNA_helicase_pif1-like_DEAD"/>
</dbReference>
<comment type="cofactor">
    <cofactor evidence="1">
        <name>Mg(2+)</name>
        <dbReference type="ChEBI" id="CHEBI:18420"/>
    </cofactor>
</comment>
<comment type="similarity">
    <text evidence="1">Belongs to the helicase family.</text>
</comment>
<dbReference type="GO" id="GO:0006310">
    <property type="term" value="P:DNA recombination"/>
    <property type="evidence" value="ECO:0007669"/>
    <property type="project" value="UniProtKB-KW"/>
</dbReference>
<keyword evidence="1" id="KW-0233">DNA recombination</keyword>
<dbReference type="GO" id="GO:0016787">
    <property type="term" value="F:hydrolase activity"/>
    <property type="evidence" value="ECO:0007669"/>
    <property type="project" value="UniProtKB-KW"/>
</dbReference>
<dbReference type="GO" id="GO:0005524">
    <property type="term" value="F:ATP binding"/>
    <property type="evidence" value="ECO:0007669"/>
    <property type="project" value="UniProtKB-KW"/>
</dbReference>
<evidence type="ECO:0000256" key="1">
    <source>
        <dbReference type="RuleBase" id="RU363044"/>
    </source>
</evidence>
<dbReference type="GO" id="GO:0006281">
    <property type="term" value="P:DNA repair"/>
    <property type="evidence" value="ECO:0007669"/>
    <property type="project" value="UniProtKB-KW"/>
</dbReference>
<keyword evidence="1" id="KW-0227">DNA damage</keyword>
<dbReference type="EMBL" id="JAHWGI010000135">
    <property type="protein sequence ID" value="KAK3909974.1"/>
    <property type="molecule type" value="Genomic_DNA"/>
</dbReference>
<comment type="caution">
    <text evidence="3">The sequence shown here is derived from an EMBL/GenBank/DDBJ whole genome shotgun (WGS) entry which is preliminary data.</text>
</comment>
<dbReference type="GO" id="GO:0043139">
    <property type="term" value="F:5'-3' DNA helicase activity"/>
    <property type="evidence" value="ECO:0007669"/>
    <property type="project" value="UniProtKB-EC"/>
</dbReference>
<evidence type="ECO:0000259" key="2">
    <source>
        <dbReference type="Pfam" id="PF05970"/>
    </source>
</evidence>
<name>A0AAE1GVY0_9NEOP</name>
<dbReference type="AlphaFoldDB" id="A0AAE1GVY0"/>
<reference evidence="3" key="2">
    <citation type="journal article" date="2023" name="BMC Genomics">
        <title>Pest status, molecular evolution, and epigenetic factors derived from the genome assembly of Frankliniella fusca, a thysanopteran phytovirus vector.</title>
        <authorList>
            <person name="Catto M.A."/>
            <person name="Labadie P.E."/>
            <person name="Jacobson A.L."/>
            <person name="Kennedy G.G."/>
            <person name="Srinivasan R."/>
            <person name="Hunt B.G."/>
        </authorList>
    </citation>
    <scope>NUCLEOTIDE SEQUENCE</scope>
    <source>
        <strain evidence="3">PL_HMW_Pooled</strain>
    </source>
</reference>
<evidence type="ECO:0000313" key="4">
    <source>
        <dbReference type="Proteomes" id="UP001219518"/>
    </source>
</evidence>
<keyword evidence="1" id="KW-0067">ATP-binding</keyword>
<dbReference type="PANTHER" id="PTHR10492">
    <property type="match status" value="1"/>
</dbReference>
<keyword evidence="4" id="KW-1185">Reference proteome</keyword>
<dbReference type="InterPro" id="IPR027417">
    <property type="entry name" value="P-loop_NTPase"/>
</dbReference>
<feature type="domain" description="DNA helicase Pif1-like DEAD-box helicase" evidence="2">
    <location>
        <begin position="104"/>
        <end position="266"/>
    </location>
</feature>
<comment type="catalytic activity">
    <reaction evidence="1">
        <text>ATP + H2O = ADP + phosphate + H(+)</text>
        <dbReference type="Rhea" id="RHEA:13065"/>
        <dbReference type="ChEBI" id="CHEBI:15377"/>
        <dbReference type="ChEBI" id="CHEBI:15378"/>
        <dbReference type="ChEBI" id="CHEBI:30616"/>
        <dbReference type="ChEBI" id="CHEBI:43474"/>
        <dbReference type="ChEBI" id="CHEBI:456216"/>
        <dbReference type="EC" id="5.6.2.3"/>
    </reaction>
</comment>
<evidence type="ECO:0000313" key="3">
    <source>
        <dbReference type="EMBL" id="KAK3909974.1"/>
    </source>
</evidence>
<keyword evidence="1" id="KW-0547">Nucleotide-binding</keyword>
<dbReference type="GO" id="GO:0000723">
    <property type="term" value="P:telomere maintenance"/>
    <property type="evidence" value="ECO:0007669"/>
    <property type="project" value="InterPro"/>
</dbReference>
<accession>A0AAE1GVY0</accession>
<keyword evidence="1 3" id="KW-0347">Helicase</keyword>
<dbReference type="Proteomes" id="UP001219518">
    <property type="component" value="Unassembled WGS sequence"/>
</dbReference>
<proteinExistence type="inferred from homology"/>
<dbReference type="CDD" id="cd18809">
    <property type="entry name" value="SF1_C_RecD"/>
    <property type="match status" value="1"/>
</dbReference>
<organism evidence="3 4">
    <name type="scientific">Frankliniella fusca</name>
    <dbReference type="NCBI Taxonomy" id="407009"/>
    <lineage>
        <taxon>Eukaryota</taxon>
        <taxon>Metazoa</taxon>
        <taxon>Ecdysozoa</taxon>
        <taxon>Arthropoda</taxon>
        <taxon>Hexapoda</taxon>
        <taxon>Insecta</taxon>
        <taxon>Pterygota</taxon>
        <taxon>Neoptera</taxon>
        <taxon>Paraneoptera</taxon>
        <taxon>Thysanoptera</taxon>
        <taxon>Terebrantia</taxon>
        <taxon>Thripoidea</taxon>
        <taxon>Thripidae</taxon>
        <taxon>Frankliniella</taxon>
    </lineage>
</organism>
<reference evidence="3" key="1">
    <citation type="submission" date="2021-07" db="EMBL/GenBank/DDBJ databases">
        <authorList>
            <person name="Catto M.A."/>
            <person name="Jacobson A."/>
            <person name="Kennedy G."/>
            <person name="Labadie P."/>
            <person name="Hunt B.G."/>
            <person name="Srinivasan R."/>
        </authorList>
    </citation>
    <scope>NUCLEOTIDE SEQUENCE</scope>
    <source>
        <strain evidence="3">PL_HMW_Pooled</strain>
        <tissue evidence="3">Head</tissue>
    </source>
</reference>
<sequence length="544" mass="60688">MFRKGEEEMALEKASKLMLYMANVGAPEAILWDTHKEVLCEDLLERYAPDNAIFIDRALHRNGSSLASHGLPVVEDATTELSRQFLVYGVEAQQTFYDEWLPRLTHEQRRVLEHGQKIVLGKLPDSDSKVVFLDGPGGYGKTALLRTIMAWLRSLRKVPICVASSGIAALNMEGGFTAHSIFRLPLDLGGGVGTWNITNNTQRAHFVRAAAVVIFDEAPMAHRHLFEMLDWSLKDLMGNDLLFGGKPFLCSGDFRQIPPVVEKARTPIDTRTRGFEEYSQFLLEVGNGSISESTFGVGREAERLVPLRFVQYCDCIDELVESIYPAEVLADPDKAAERAILAPINTNVHSINDNIMAKLAHRVYELRSFDALAKDGDDGCDVPTDVLNEAKGRGVPDHVLRLKIGCVCLITRNLNVEEVTVEAISHRLVRVRKPNTSVTYGIPRISFRFSIVPGSPMEMTRRQFPLQVAYAISTHKSQGQTVKKVGVDLRTDCFTHGQLFVALSRVRNPDDLLVLVPSDRVHDGLPYTKNIVFTSLLQPPEEDL</sequence>
<dbReference type="Gene3D" id="3.40.50.300">
    <property type="entry name" value="P-loop containing nucleotide triphosphate hydrolases"/>
    <property type="match status" value="1"/>
</dbReference>
<dbReference type="Pfam" id="PF05970">
    <property type="entry name" value="PIF1"/>
    <property type="match status" value="1"/>
</dbReference>
<dbReference type="PANTHER" id="PTHR10492:SF57">
    <property type="entry name" value="ATP-DEPENDENT DNA HELICASE"/>
    <property type="match status" value="1"/>
</dbReference>